<dbReference type="PANTHER" id="PTHR11409">
    <property type="entry name" value="ADENOSINE DEAMINASE"/>
    <property type="match status" value="1"/>
</dbReference>
<dbReference type="EMBL" id="BTSY01000004">
    <property type="protein sequence ID" value="GMT26008.1"/>
    <property type="molecule type" value="Genomic_DNA"/>
</dbReference>
<proteinExistence type="inferred from homology"/>
<dbReference type="AlphaFoldDB" id="A0AAV5W6C9"/>
<dbReference type="GO" id="GO:0005829">
    <property type="term" value="C:cytosol"/>
    <property type="evidence" value="ECO:0007669"/>
    <property type="project" value="TreeGrafter"/>
</dbReference>
<evidence type="ECO:0000313" key="9">
    <source>
        <dbReference type="Proteomes" id="UP001432322"/>
    </source>
</evidence>
<evidence type="ECO:0000256" key="3">
    <source>
        <dbReference type="ARBA" id="ARBA00012784"/>
    </source>
</evidence>
<evidence type="ECO:0000256" key="2">
    <source>
        <dbReference type="ARBA" id="ARBA00006676"/>
    </source>
</evidence>
<evidence type="ECO:0000256" key="5">
    <source>
        <dbReference type="ARBA" id="ARBA00022801"/>
    </source>
</evidence>
<evidence type="ECO:0000259" key="7">
    <source>
        <dbReference type="Pfam" id="PF00962"/>
    </source>
</evidence>
<dbReference type="GO" id="GO:0009897">
    <property type="term" value="C:external side of plasma membrane"/>
    <property type="evidence" value="ECO:0007669"/>
    <property type="project" value="TreeGrafter"/>
</dbReference>
<dbReference type="SUPFAM" id="SSF51556">
    <property type="entry name" value="Metallo-dependent hydrolases"/>
    <property type="match status" value="1"/>
</dbReference>
<feature type="domain" description="Adenosine deaminase" evidence="7">
    <location>
        <begin position="1"/>
        <end position="100"/>
    </location>
</feature>
<dbReference type="GO" id="GO:0046103">
    <property type="term" value="P:inosine biosynthetic process"/>
    <property type="evidence" value="ECO:0007669"/>
    <property type="project" value="TreeGrafter"/>
</dbReference>
<keyword evidence="6" id="KW-0862">Zinc</keyword>
<dbReference type="GO" id="GO:0006154">
    <property type="term" value="P:adenosine catabolic process"/>
    <property type="evidence" value="ECO:0007669"/>
    <property type="project" value="TreeGrafter"/>
</dbReference>
<feature type="non-terminal residue" evidence="8">
    <location>
        <position position="104"/>
    </location>
</feature>
<dbReference type="Proteomes" id="UP001432322">
    <property type="component" value="Unassembled WGS sequence"/>
</dbReference>
<comment type="cofactor">
    <cofactor evidence="1">
        <name>Zn(2+)</name>
        <dbReference type="ChEBI" id="CHEBI:29105"/>
    </cofactor>
</comment>
<comment type="similarity">
    <text evidence="2">Belongs to the metallo-dependent hydrolases superfamily. Adenosine and AMP deaminases family.</text>
</comment>
<dbReference type="GO" id="GO:0046872">
    <property type="term" value="F:metal ion binding"/>
    <property type="evidence" value="ECO:0007669"/>
    <property type="project" value="UniProtKB-KW"/>
</dbReference>
<feature type="non-terminal residue" evidence="8">
    <location>
        <position position="1"/>
    </location>
</feature>
<reference evidence="8" key="1">
    <citation type="submission" date="2023-10" db="EMBL/GenBank/DDBJ databases">
        <title>Genome assembly of Pristionchus species.</title>
        <authorList>
            <person name="Yoshida K."/>
            <person name="Sommer R.J."/>
        </authorList>
    </citation>
    <scope>NUCLEOTIDE SEQUENCE</scope>
    <source>
        <strain evidence="8">RS5133</strain>
    </source>
</reference>
<dbReference type="Pfam" id="PF00962">
    <property type="entry name" value="A_deaminase"/>
    <property type="match status" value="1"/>
</dbReference>
<dbReference type="EC" id="3.5.4.4" evidence="3"/>
<dbReference type="InterPro" id="IPR032466">
    <property type="entry name" value="Metal_Hydrolase"/>
</dbReference>
<dbReference type="InterPro" id="IPR006330">
    <property type="entry name" value="Ado/ade_deaminase"/>
</dbReference>
<evidence type="ECO:0000256" key="1">
    <source>
        <dbReference type="ARBA" id="ARBA00001947"/>
    </source>
</evidence>
<evidence type="ECO:0000256" key="6">
    <source>
        <dbReference type="ARBA" id="ARBA00022833"/>
    </source>
</evidence>
<organism evidence="8 9">
    <name type="scientific">Pristionchus fissidentatus</name>
    <dbReference type="NCBI Taxonomy" id="1538716"/>
    <lineage>
        <taxon>Eukaryota</taxon>
        <taxon>Metazoa</taxon>
        <taxon>Ecdysozoa</taxon>
        <taxon>Nematoda</taxon>
        <taxon>Chromadorea</taxon>
        <taxon>Rhabditida</taxon>
        <taxon>Rhabditina</taxon>
        <taxon>Diplogasteromorpha</taxon>
        <taxon>Diplogasteroidea</taxon>
        <taxon>Neodiplogasteridae</taxon>
        <taxon>Pristionchus</taxon>
    </lineage>
</organism>
<evidence type="ECO:0000256" key="4">
    <source>
        <dbReference type="ARBA" id="ARBA00022723"/>
    </source>
</evidence>
<name>A0AAV5W6C9_9BILA</name>
<comment type="caution">
    <text evidence="8">The sequence shown here is derived from an EMBL/GenBank/DDBJ whole genome shotgun (WGS) entry which is preliminary data.</text>
</comment>
<accession>A0AAV5W6C9</accession>
<protein>
    <recommendedName>
        <fullName evidence="3">adenosine deaminase</fullName>
        <ecNumber evidence="3">3.5.4.4</ecNumber>
    </recommendedName>
</protein>
<dbReference type="GO" id="GO:0043103">
    <property type="term" value="P:hypoxanthine salvage"/>
    <property type="evidence" value="ECO:0007669"/>
    <property type="project" value="TreeGrafter"/>
</dbReference>
<dbReference type="PANTHER" id="PTHR11409:SF43">
    <property type="entry name" value="ADENOSINE DEAMINASE"/>
    <property type="match status" value="1"/>
</dbReference>
<gene>
    <name evidence="8" type="ORF">PFISCL1PPCAC_17305</name>
</gene>
<dbReference type="InterPro" id="IPR001365">
    <property type="entry name" value="A_deaminase_dom"/>
</dbReference>
<sequence>KVELHLHLYGSIRFETLLDLSKAKEIPMGNATTVPELKKLLVTDTPKNLAAVLQAFEIFLPVVTNDLDAMERIAYELCDDQAKQGVIYFEGRYSPHRLINDKSS</sequence>
<dbReference type="Gene3D" id="3.20.20.140">
    <property type="entry name" value="Metal-dependent hydrolases"/>
    <property type="match status" value="1"/>
</dbReference>
<dbReference type="GO" id="GO:0004000">
    <property type="term" value="F:adenosine deaminase activity"/>
    <property type="evidence" value="ECO:0007669"/>
    <property type="project" value="UniProtKB-ARBA"/>
</dbReference>
<keyword evidence="5" id="KW-0378">Hydrolase</keyword>
<dbReference type="GO" id="GO:0060169">
    <property type="term" value="P:negative regulation of adenosine receptor signaling pathway"/>
    <property type="evidence" value="ECO:0007669"/>
    <property type="project" value="TreeGrafter"/>
</dbReference>
<keyword evidence="4" id="KW-0479">Metal-binding</keyword>
<keyword evidence="9" id="KW-1185">Reference proteome</keyword>
<evidence type="ECO:0000313" key="8">
    <source>
        <dbReference type="EMBL" id="GMT26008.1"/>
    </source>
</evidence>